<sequence length="687" mass="76913">MAEGGCILYTCDICGEGGLNEDDMKSHVLIEHIESSIYCPFCDLQGTTLEEMNWHINAEHLEFMSPVKERLPDIVTSNLPHQSMQEDTMGNGRSRCKKSAAAKSIEDDFMETEEKDLKPKYDKYTGSTFDEHENVVESDQVRKRAKLHLDVIPVSPRKSNETLETKKVVNCDVHISNEVDPESDKGTSSSSPQDVEMVSDVENTCYSCPLCDWVTASPDAIQQHVNDKHLDIISPESTTTTANTTDNADVDSENNILDTNLNPKQVTQLYECPLCSVTADNSLLMEVHVNNNHGDILSPKSETTTSHQGVLAKDKKAASPEVCPMCSMEFPDLQGLASHVDGHFSSEQTPVNDEVADNMFAQEMERREREAAKQQEEKDFEKLKTEYGMDSSGSYKQQGESHLEKEVGRGNINIAEYYNKKIDLQQAQSAGIDDGHSSTKGVMVKLRQFYALTNYSIKDVWLASDVTHYASSYADKGWGCGYRNLQMLLSSLATSPTYEEVLFNGRPLIPSIPKIQRLIEAAWIKGFDVQGAGQLGNQLVNTKKWIGATEIVATLSSLKIKCQLLDFHAPSGPNGSHPRLFQWVRDYFAAHTDFKPPLFFQHQGHSRTIVGIEEVRDNSLRMLIFDPSQAKKQMQQFHENINGNVLRTIRRTVHGMKAKQYQIVAVVGVLSDEEYEASKVLKSDRIA</sequence>
<feature type="domain" description="C2H2-type" evidence="19">
    <location>
        <begin position="323"/>
        <end position="343"/>
    </location>
</feature>
<evidence type="ECO:0000256" key="15">
    <source>
        <dbReference type="ARBA" id="ARBA00023242"/>
    </source>
</evidence>
<evidence type="ECO:0000256" key="18">
    <source>
        <dbReference type="ARBA" id="ARBA00045669"/>
    </source>
</evidence>
<dbReference type="Pfam" id="PF07910">
    <property type="entry name" value="Peptidase_C78"/>
    <property type="match status" value="1"/>
</dbReference>
<dbReference type="FunFam" id="3.90.70.130:FF:000002">
    <property type="entry name" value="Zinc finger containing ubiquitin peptidase 1"/>
    <property type="match status" value="1"/>
</dbReference>
<comment type="caution">
    <text evidence="20">The sequence shown here is derived from an EMBL/GenBank/DDBJ whole genome shotgun (WGS) entry which is preliminary data.</text>
</comment>
<dbReference type="EC" id="3.4.19.12" evidence="6"/>
<evidence type="ECO:0000256" key="5">
    <source>
        <dbReference type="ARBA" id="ARBA00011274"/>
    </source>
</evidence>
<evidence type="ECO:0000256" key="2">
    <source>
        <dbReference type="ARBA" id="ARBA00004123"/>
    </source>
</evidence>
<dbReference type="OrthoDB" id="288987at2759"/>
<keyword evidence="9" id="KW-0479">Metal-binding</keyword>
<keyword evidence="14" id="KW-0007">Acetylation</keyword>
<dbReference type="AlphaFoldDB" id="A0A8J1TCS7"/>
<dbReference type="EMBL" id="CAIIXF020000011">
    <property type="protein sequence ID" value="CAH1799125.1"/>
    <property type="molecule type" value="Genomic_DNA"/>
</dbReference>
<comment type="subcellular location">
    <subcellularLocation>
        <location evidence="3">Cytoplasm</location>
    </subcellularLocation>
    <subcellularLocation>
        <location evidence="2">Nucleus</location>
    </subcellularLocation>
</comment>
<dbReference type="PANTHER" id="PTHR48153">
    <property type="entry name" value="UFM1-SPECIFIC PROTEASE 2"/>
    <property type="match status" value="1"/>
</dbReference>
<evidence type="ECO:0000256" key="10">
    <source>
        <dbReference type="ARBA" id="ARBA00022737"/>
    </source>
</evidence>
<evidence type="ECO:0000256" key="11">
    <source>
        <dbReference type="ARBA" id="ARBA00022771"/>
    </source>
</evidence>
<reference evidence="20" key="1">
    <citation type="submission" date="2022-03" db="EMBL/GenBank/DDBJ databases">
        <authorList>
            <person name="Martin C."/>
        </authorList>
    </citation>
    <scope>NUCLEOTIDE SEQUENCE</scope>
</reference>
<evidence type="ECO:0000256" key="1">
    <source>
        <dbReference type="ARBA" id="ARBA00000707"/>
    </source>
</evidence>
<evidence type="ECO:0000256" key="7">
    <source>
        <dbReference type="ARBA" id="ARBA00021993"/>
    </source>
</evidence>
<keyword evidence="11" id="KW-0863">Zinc-finger</keyword>
<name>A0A8J1TCS7_OWEFU</name>
<protein>
    <recommendedName>
        <fullName evidence="7">Zinc finger-containing ubiquitin peptidase 1</fullName>
        <ecNumber evidence="6">3.4.19.12</ecNumber>
    </recommendedName>
    <alternativeName>
        <fullName evidence="17">Lys-63-specific deubiquitinase ZUFSP</fullName>
    </alternativeName>
    <alternativeName>
        <fullName evidence="16">Zinc finger with UFM1-specific peptidase domain protein</fullName>
    </alternativeName>
</protein>
<dbReference type="GO" id="GO:0071567">
    <property type="term" value="F:deUFMylase activity"/>
    <property type="evidence" value="ECO:0007669"/>
    <property type="project" value="UniProtKB-ARBA"/>
</dbReference>
<keyword evidence="12" id="KW-0378">Hydrolase</keyword>
<dbReference type="Gene3D" id="3.30.160.60">
    <property type="entry name" value="Classic Zinc Finger"/>
    <property type="match status" value="1"/>
</dbReference>
<dbReference type="PROSITE" id="PS00028">
    <property type="entry name" value="ZINC_FINGER_C2H2_1"/>
    <property type="match status" value="1"/>
</dbReference>
<keyword evidence="15" id="KW-0539">Nucleus</keyword>
<keyword evidence="21" id="KW-1185">Reference proteome</keyword>
<dbReference type="Proteomes" id="UP000749559">
    <property type="component" value="Unassembled WGS sequence"/>
</dbReference>
<evidence type="ECO:0000256" key="6">
    <source>
        <dbReference type="ARBA" id="ARBA00012759"/>
    </source>
</evidence>
<dbReference type="GO" id="GO:0008270">
    <property type="term" value="F:zinc ion binding"/>
    <property type="evidence" value="ECO:0007669"/>
    <property type="project" value="UniProtKB-KW"/>
</dbReference>
<evidence type="ECO:0000259" key="19">
    <source>
        <dbReference type="PROSITE" id="PS00028"/>
    </source>
</evidence>
<accession>A0A8J1TCS7</accession>
<dbReference type="GO" id="GO:0005634">
    <property type="term" value="C:nucleus"/>
    <property type="evidence" value="ECO:0007669"/>
    <property type="project" value="UniProtKB-SubCell"/>
</dbReference>
<evidence type="ECO:0000256" key="16">
    <source>
        <dbReference type="ARBA" id="ARBA00029662"/>
    </source>
</evidence>
<comment type="subunit">
    <text evidence="5">Interacts with RPA1 and RPA2.</text>
</comment>
<keyword evidence="10" id="KW-0677">Repeat</keyword>
<dbReference type="InterPro" id="IPR012462">
    <property type="entry name" value="UFSP1/2_DUB_cat"/>
</dbReference>
<dbReference type="PANTHER" id="PTHR48153:SF4">
    <property type="entry name" value="UBIQUITIN CARBOXYL-TERMINAL HYDROLASE MUG105"/>
    <property type="match status" value="1"/>
</dbReference>
<evidence type="ECO:0000256" key="8">
    <source>
        <dbReference type="ARBA" id="ARBA00022490"/>
    </source>
</evidence>
<dbReference type="GO" id="GO:0005737">
    <property type="term" value="C:cytoplasm"/>
    <property type="evidence" value="ECO:0007669"/>
    <property type="project" value="UniProtKB-SubCell"/>
</dbReference>
<dbReference type="SMART" id="SM00355">
    <property type="entry name" value="ZnF_C2H2"/>
    <property type="match status" value="5"/>
</dbReference>
<evidence type="ECO:0000256" key="17">
    <source>
        <dbReference type="ARBA" id="ARBA00031481"/>
    </source>
</evidence>
<evidence type="ECO:0000256" key="12">
    <source>
        <dbReference type="ARBA" id="ARBA00022801"/>
    </source>
</evidence>
<dbReference type="InterPro" id="IPR013087">
    <property type="entry name" value="Znf_C2H2_type"/>
</dbReference>
<evidence type="ECO:0000313" key="20">
    <source>
        <dbReference type="EMBL" id="CAH1799125.1"/>
    </source>
</evidence>
<proteinExistence type="inferred from homology"/>
<evidence type="ECO:0000256" key="13">
    <source>
        <dbReference type="ARBA" id="ARBA00022833"/>
    </source>
</evidence>
<evidence type="ECO:0000256" key="14">
    <source>
        <dbReference type="ARBA" id="ARBA00022990"/>
    </source>
</evidence>
<evidence type="ECO:0000256" key="3">
    <source>
        <dbReference type="ARBA" id="ARBA00004496"/>
    </source>
</evidence>
<keyword evidence="13" id="KW-0862">Zinc</keyword>
<dbReference type="GO" id="GO:0004843">
    <property type="term" value="F:cysteine-type deubiquitinase activity"/>
    <property type="evidence" value="ECO:0007669"/>
    <property type="project" value="UniProtKB-EC"/>
</dbReference>
<keyword evidence="8" id="KW-0963">Cytoplasm</keyword>
<comment type="similarity">
    <text evidence="4">Belongs to the peptidase C78 family. ZUFSP subfamily.</text>
</comment>
<evidence type="ECO:0000313" key="21">
    <source>
        <dbReference type="Proteomes" id="UP000749559"/>
    </source>
</evidence>
<evidence type="ECO:0000256" key="9">
    <source>
        <dbReference type="ARBA" id="ARBA00022723"/>
    </source>
</evidence>
<comment type="catalytic activity">
    <reaction evidence="1">
        <text>Thiol-dependent hydrolysis of ester, thioester, amide, peptide and isopeptide bonds formed by the C-terminal Gly of ubiquitin (a 76-residue protein attached to proteins as an intracellular targeting signal).</text>
        <dbReference type="EC" id="3.4.19.12"/>
    </reaction>
</comment>
<dbReference type="Gene3D" id="3.90.70.130">
    <property type="match status" value="1"/>
</dbReference>
<organism evidence="20 21">
    <name type="scientific">Owenia fusiformis</name>
    <name type="common">Polychaete worm</name>
    <dbReference type="NCBI Taxonomy" id="6347"/>
    <lineage>
        <taxon>Eukaryota</taxon>
        <taxon>Metazoa</taxon>
        <taxon>Spiralia</taxon>
        <taxon>Lophotrochozoa</taxon>
        <taxon>Annelida</taxon>
        <taxon>Polychaeta</taxon>
        <taxon>Sedentaria</taxon>
        <taxon>Canalipalpata</taxon>
        <taxon>Sabellida</taxon>
        <taxon>Oweniida</taxon>
        <taxon>Oweniidae</taxon>
        <taxon>Owenia</taxon>
    </lineage>
</organism>
<gene>
    <name evidence="20" type="ORF">OFUS_LOCUS23178</name>
</gene>
<evidence type="ECO:0000256" key="4">
    <source>
        <dbReference type="ARBA" id="ARBA00010469"/>
    </source>
</evidence>
<comment type="function">
    <text evidence="18">Deubiquitinase with endodeubiquitinase activity that specifically interacts with and cleaves 'Lys-63'-linked long polyubiquitin chains. Shows only weak activity against 'Lys-11' and 'Lys-48'-linked chains. Plays an important role in genome stability pathways, functioning to prevent spontaneous DNA damage and also promote cellular survival in response to exogenous DNA damage. Modulates the ubiquitination status of replication protein A (RPA) complex proteins in response to replication stress.</text>
</comment>